<dbReference type="GO" id="GO:0008270">
    <property type="term" value="F:zinc ion binding"/>
    <property type="evidence" value="ECO:0007669"/>
    <property type="project" value="UniProtKB-KW"/>
</dbReference>
<dbReference type="GO" id="GO:0016020">
    <property type="term" value="C:membrane"/>
    <property type="evidence" value="ECO:0007669"/>
    <property type="project" value="UniProtKB-SubCell"/>
</dbReference>
<dbReference type="OMA" id="RWYLLCA"/>
<keyword evidence="8 14" id="KW-0863">Zinc-finger</keyword>
<dbReference type="Gene3D" id="3.30.40.10">
    <property type="entry name" value="Zinc/RING finger domain, C3HC4 (zinc finger)"/>
    <property type="match status" value="1"/>
</dbReference>
<keyword evidence="5" id="KW-0808">Transferase</keyword>
<dbReference type="GO" id="GO:0016567">
    <property type="term" value="P:protein ubiquitination"/>
    <property type="evidence" value="ECO:0007669"/>
    <property type="project" value="InterPro"/>
</dbReference>
<keyword evidence="7" id="KW-0479">Metal-binding</keyword>
<evidence type="ECO:0000256" key="14">
    <source>
        <dbReference type="PROSITE-ProRule" id="PRU00175"/>
    </source>
</evidence>
<dbReference type="SMART" id="SM00184">
    <property type="entry name" value="RING"/>
    <property type="match status" value="1"/>
</dbReference>
<evidence type="ECO:0000256" key="16">
    <source>
        <dbReference type="SAM" id="Phobius"/>
    </source>
</evidence>
<dbReference type="GO" id="GO:0061630">
    <property type="term" value="F:ubiquitin protein ligase activity"/>
    <property type="evidence" value="ECO:0007669"/>
    <property type="project" value="UniProtKB-EC"/>
</dbReference>
<keyword evidence="10" id="KW-0862">Zinc</keyword>
<dbReference type="InterPro" id="IPR001841">
    <property type="entry name" value="Znf_RING"/>
</dbReference>
<keyword evidence="6 16" id="KW-0812">Transmembrane</keyword>
<dbReference type="OrthoDB" id="8062037at2759"/>
<dbReference type="EMBL" id="JABCRI010000014">
    <property type="protein sequence ID" value="KAF8394598.1"/>
    <property type="molecule type" value="Genomic_DNA"/>
</dbReference>
<evidence type="ECO:0000313" key="19">
    <source>
        <dbReference type="Proteomes" id="UP000655225"/>
    </source>
</evidence>
<evidence type="ECO:0000256" key="3">
    <source>
        <dbReference type="ARBA" id="ARBA00004906"/>
    </source>
</evidence>
<keyword evidence="19" id="KW-1185">Reference proteome</keyword>
<organism evidence="18 19">
    <name type="scientific">Tetracentron sinense</name>
    <name type="common">Spur-leaf</name>
    <dbReference type="NCBI Taxonomy" id="13715"/>
    <lineage>
        <taxon>Eukaryota</taxon>
        <taxon>Viridiplantae</taxon>
        <taxon>Streptophyta</taxon>
        <taxon>Embryophyta</taxon>
        <taxon>Tracheophyta</taxon>
        <taxon>Spermatophyta</taxon>
        <taxon>Magnoliopsida</taxon>
        <taxon>Trochodendrales</taxon>
        <taxon>Trochodendraceae</taxon>
        <taxon>Tetracentron</taxon>
    </lineage>
</organism>
<comment type="pathway">
    <text evidence="3">Protein modification; protein ubiquitination.</text>
</comment>
<dbReference type="Pfam" id="PF13639">
    <property type="entry name" value="zf-RING_2"/>
    <property type="match status" value="1"/>
</dbReference>
<evidence type="ECO:0000256" key="9">
    <source>
        <dbReference type="ARBA" id="ARBA00022786"/>
    </source>
</evidence>
<dbReference type="PROSITE" id="PS50089">
    <property type="entry name" value="ZF_RING_2"/>
    <property type="match status" value="1"/>
</dbReference>
<evidence type="ECO:0000259" key="17">
    <source>
        <dbReference type="PROSITE" id="PS50089"/>
    </source>
</evidence>
<evidence type="ECO:0000256" key="2">
    <source>
        <dbReference type="ARBA" id="ARBA00004167"/>
    </source>
</evidence>
<dbReference type="Proteomes" id="UP000655225">
    <property type="component" value="Unassembled WGS sequence"/>
</dbReference>
<comment type="catalytic activity">
    <reaction evidence="1">
        <text>S-ubiquitinyl-[E2 ubiquitin-conjugating enzyme]-L-cysteine + [acceptor protein]-L-lysine = [E2 ubiquitin-conjugating enzyme]-L-cysteine + N(6)-ubiquitinyl-[acceptor protein]-L-lysine.</text>
        <dbReference type="EC" id="2.3.2.27"/>
    </reaction>
</comment>
<dbReference type="InterPro" id="IPR044600">
    <property type="entry name" value="ATL1/ATL16-like"/>
</dbReference>
<comment type="subcellular location">
    <subcellularLocation>
        <location evidence="2">Membrane</location>
        <topology evidence="2">Single-pass membrane protein</topology>
    </subcellularLocation>
</comment>
<dbReference type="AlphaFoldDB" id="A0A834YYC0"/>
<feature type="compositionally biased region" description="Polar residues" evidence="15">
    <location>
        <begin position="276"/>
        <end position="286"/>
    </location>
</feature>
<keyword evidence="11 16" id="KW-1133">Transmembrane helix</keyword>
<evidence type="ECO:0000256" key="8">
    <source>
        <dbReference type="ARBA" id="ARBA00022771"/>
    </source>
</evidence>
<dbReference type="SUPFAM" id="SSF57850">
    <property type="entry name" value="RING/U-box"/>
    <property type="match status" value="1"/>
</dbReference>
<evidence type="ECO:0000256" key="7">
    <source>
        <dbReference type="ARBA" id="ARBA00022723"/>
    </source>
</evidence>
<sequence>MDDNSSGIPRGYSSKGYAFSGKVMLCATVILFTVIVLIVCLHIYARWFLLRTRRRNLRRSRNLIFYTDAVSVASRGLDASVLQSLPVFVYSTKTHNEVTECAVCLSEFEENEKGRLLPKCNHSFHIDCIDMWFHSHSTCPLCRDPVNPEITVPVTESPGPGDVVITVGESEEAEPSSGLCPSCQHGENETARFSSQWVASSSSLGPRRKPLEMVGISIEVPRRNEDFRSLEEEQRLGGSPGVQGFKSPGVQGFKSPGSRMLSLKRILGIDRRDGISPSSANTNDATNLEGGEDAQPDGAQAQAQSLSLR</sequence>
<evidence type="ECO:0000256" key="10">
    <source>
        <dbReference type="ARBA" id="ARBA00022833"/>
    </source>
</evidence>
<evidence type="ECO:0000256" key="12">
    <source>
        <dbReference type="ARBA" id="ARBA00023136"/>
    </source>
</evidence>
<feature type="transmembrane region" description="Helical" evidence="16">
    <location>
        <begin position="22"/>
        <end position="49"/>
    </location>
</feature>
<evidence type="ECO:0000256" key="4">
    <source>
        <dbReference type="ARBA" id="ARBA00012483"/>
    </source>
</evidence>
<protein>
    <recommendedName>
        <fullName evidence="4">RING-type E3 ubiquitin transferase</fullName>
        <ecNumber evidence="4">2.3.2.27</ecNumber>
    </recommendedName>
</protein>
<evidence type="ECO:0000256" key="15">
    <source>
        <dbReference type="SAM" id="MobiDB-lite"/>
    </source>
</evidence>
<feature type="region of interest" description="Disordered" evidence="15">
    <location>
        <begin position="269"/>
        <end position="309"/>
    </location>
</feature>
<feature type="compositionally biased region" description="Low complexity" evidence="15">
    <location>
        <begin position="296"/>
        <end position="309"/>
    </location>
</feature>
<dbReference type="PANTHER" id="PTHR46913">
    <property type="entry name" value="RING-H2 FINGER PROTEIN ATL16"/>
    <property type="match status" value="1"/>
</dbReference>
<evidence type="ECO:0000256" key="6">
    <source>
        <dbReference type="ARBA" id="ARBA00022692"/>
    </source>
</evidence>
<name>A0A834YYC0_TETSI</name>
<evidence type="ECO:0000256" key="5">
    <source>
        <dbReference type="ARBA" id="ARBA00022679"/>
    </source>
</evidence>
<proteinExistence type="inferred from homology"/>
<dbReference type="PANTHER" id="PTHR46913:SF1">
    <property type="entry name" value="RING-H2 FINGER PROTEIN ATL16"/>
    <property type="match status" value="1"/>
</dbReference>
<dbReference type="InterPro" id="IPR013083">
    <property type="entry name" value="Znf_RING/FYVE/PHD"/>
</dbReference>
<comment type="caution">
    <text evidence="18">The sequence shown here is derived from an EMBL/GenBank/DDBJ whole genome shotgun (WGS) entry which is preliminary data.</text>
</comment>
<evidence type="ECO:0000256" key="11">
    <source>
        <dbReference type="ARBA" id="ARBA00022989"/>
    </source>
</evidence>
<dbReference type="EC" id="2.3.2.27" evidence="4"/>
<feature type="region of interest" description="Disordered" evidence="15">
    <location>
        <begin position="230"/>
        <end position="257"/>
    </location>
</feature>
<accession>A0A834YYC0</accession>
<keyword evidence="9" id="KW-0833">Ubl conjugation pathway</keyword>
<evidence type="ECO:0000256" key="1">
    <source>
        <dbReference type="ARBA" id="ARBA00000900"/>
    </source>
</evidence>
<evidence type="ECO:0000313" key="18">
    <source>
        <dbReference type="EMBL" id="KAF8394598.1"/>
    </source>
</evidence>
<gene>
    <name evidence="18" type="ORF">HHK36_020812</name>
</gene>
<dbReference type="FunFam" id="3.30.40.10:FF:000475">
    <property type="entry name" value="RING-H2 finger protein ATL3"/>
    <property type="match status" value="1"/>
</dbReference>
<keyword evidence="12 16" id="KW-0472">Membrane</keyword>
<evidence type="ECO:0000256" key="13">
    <source>
        <dbReference type="ARBA" id="ARBA00024209"/>
    </source>
</evidence>
<reference evidence="18 19" key="1">
    <citation type="submission" date="2020-04" db="EMBL/GenBank/DDBJ databases">
        <title>Plant Genome Project.</title>
        <authorList>
            <person name="Zhang R.-G."/>
        </authorList>
    </citation>
    <scope>NUCLEOTIDE SEQUENCE [LARGE SCALE GENOMIC DNA]</scope>
    <source>
        <strain evidence="18">YNK0</strain>
        <tissue evidence="18">Leaf</tissue>
    </source>
</reference>
<comment type="similarity">
    <text evidence="13">Belongs to the RING-type zinc finger family. ATL subfamily.</text>
</comment>
<feature type="domain" description="RING-type" evidence="17">
    <location>
        <begin position="101"/>
        <end position="143"/>
    </location>
</feature>
<dbReference type="CDD" id="cd16461">
    <property type="entry name" value="RING-H2_EL5-like"/>
    <property type="match status" value="1"/>
</dbReference>